<accession>W6R1J9</accession>
<reference evidence="1 2" key="1">
    <citation type="submission" date="2013-11" db="EMBL/GenBank/DDBJ databases">
        <title>Complete genome sequence of the cyanide-degrading bacterium Pseudomonas pseudoalcaligenes CECT 5344.</title>
        <authorList>
            <person name="Wibberg D."/>
            <person name="Puehler A."/>
            <person name="Schlueter A."/>
        </authorList>
    </citation>
    <scope>NUCLEOTIDE SEQUENCE [LARGE SCALE GENOMIC DNA]</scope>
    <source>
        <strain evidence="2">CECT 5344</strain>
    </source>
</reference>
<dbReference type="HOGENOM" id="CLU_3315610_0_0_6"/>
<dbReference type="Proteomes" id="UP000032841">
    <property type="component" value="Chromosome"/>
</dbReference>
<dbReference type="AlphaFoldDB" id="W6R1J9"/>
<proteinExistence type="predicted"/>
<organism evidence="1 2">
    <name type="scientific">Ectopseudomonas oleovorans (strain CECT 5344)</name>
    <name type="common">Pseudomonas pseudoalcaligenes</name>
    <dbReference type="NCBI Taxonomy" id="1182590"/>
    <lineage>
        <taxon>Bacteria</taxon>
        <taxon>Pseudomonadati</taxon>
        <taxon>Pseudomonadota</taxon>
        <taxon>Gammaproteobacteria</taxon>
        <taxon>Pseudomonadales</taxon>
        <taxon>Pseudomonadaceae</taxon>
        <taxon>Ectopseudomonas</taxon>
    </lineage>
</organism>
<sequence>MTRDQTTFSCEARASDLQPCPCAFGWRSRAGVLPKTGEE</sequence>
<evidence type="ECO:0000313" key="1">
    <source>
        <dbReference type="EMBL" id="CDM42940.1"/>
    </source>
</evidence>
<gene>
    <name evidence="1" type="ORF">BN5_4406</name>
</gene>
<dbReference type="EMBL" id="HG916826">
    <property type="protein sequence ID" value="CDM42940.1"/>
    <property type="molecule type" value="Genomic_DNA"/>
</dbReference>
<dbReference type="KEGG" id="ppse:BN5_4406"/>
<protein>
    <submittedName>
        <fullName evidence="1">Uncharacterized protein</fullName>
    </submittedName>
</protein>
<evidence type="ECO:0000313" key="2">
    <source>
        <dbReference type="Proteomes" id="UP000032841"/>
    </source>
</evidence>
<name>W6R1J9_ECTO5</name>